<keyword evidence="2 5" id="KW-0575">Peroxidase</keyword>
<name>A0A7H1NRU6_9PROT</name>
<comment type="similarity">
    <text evidence="1 5">Belongs to the glutathione peroxidase family.</text>
</comment>
<accession>A0A7H1NRU6</accession>
<evidence type="ECO:0000256" key="3">
    <source>
        <dbReference type="ARBA" id="ARBA00023002"/>
    </source>
</evidence>
<dbReference type="Gene3D" id="3.40.30.10">
    <property type="entry name" value="Glutaredoxin"/>
    <property type="match status" value="1"/>
</dbReference>
<keyword evidence="3 5" id="KW-0560">Oxidoreductase</keyword>
<keyword evidence="7" id="KW-1185">Reference proteome</keyword>
<dbReference type="EMBL" id="CP060244">
    <property type="protein sequence ID" value="QNT78506.1"/>
    <property type="molecule type" value="Genomic_DNA"/>
</dbReference>
<dbReference type="CDD" id="cd00340">
    <property type="entry name" value="GSH_Peroxidase"/>
    <property type="match status" value="1"/>
</dbReference>
<dbReference type="Pfam" id="PF00255">
    <property type="entry name" value="GSHPx"/>
    <property type="match status" value="1"/>
</dbReference>
<evidence type="ECO:0000256" key="2">
    <source>
        <dbReference type="ARBA" id="ARBA00022559"/>
    </source>
</evidence>
<dbReference type="GO" id="GO:0004601">
    <property type="term" value="F:peroxidase activity"/>
    <property type="evidence" value="ECO:0007669"/>
    <property type="project" value="UniProtKB-KW"/>
</dbReference>
<protein>
    <recommendedName>
        <fullName evidence="5">Glutathione peroxidase</fullName>
    </recommendedName>
</protein>
<proteinExistence type="inferred from homology"/>
<reference evidence="6 7" key="1">
    <citation type="submission" date="2020-08" db="EMBL/GenBank/DDBJ databases">
        <title>Complete genome sequence of Entomobacter blattae G55GP.</title>
        <authorList>
            <person name="Poehlein A."/>
            <person name="Guzman J."/>
            <person name="Daniel R."/>
            <person name="Vilcinskas A."/>
        </authorList>
    </citation>
    <scope>NUCLEOTIDE SEQUENCE [LARGE SCALE GENOMIC DNA]</scope>
    <source>
        <strain evidence="6 7">G55GP</strain>
    </source>
</reference>
<feature type="active site" evidence="4">
    <location>
        <position position="38"/>
    </location>
</feature>
<evidence type="ECO:0000256" key="4">
    <source>
        <dbReference type="PIRSR" id="PIRSR000303-1"/>
    </source>
</evidence>
<evidence type="ECO:0000313" key="7">
    <source>
        <dbReference type="Proteomes" id="UP000516349"/>
    </source>
</evidence>
<dbReference type="KEGG" id="ebla:JGUZn3_12800"/>
<dbReference type="PROSITE" id="PS00460">
    <property type="entry name" value="GLUTATHIONE_PEROXID_1"/>
    <property type="match status" value="1"/>
</dbReference>
<gene>
    <name evidence="6" type="primary">bsaA</name>
    <name evidence="6" type="ORF">JGUZn3_12800</name>
</gene>
<dbReference type="PIRSF" id="PIRSF000303">
    <property type="entry name" value="Glutathion_perox"/>
    <property type="match status" value="1"/>
</dbReference>
<evidence type="ECO:0000256" key="1">
    <source>
        <dbReference type="ARBA" id="ARBA00006926"/>
    </source>
</evidence>
<dbReference type="AlphaFoldDB" id="A0A7H1NRU6"/>
<dbReference type="PRINTS" id="PR01011">
    <property type="entry name" value="GLUTPROXDASE"/>
</dbReference>
<dbReference type="PROSITE" id="PS51355">
    <property type="entry name" value="GLUTATHIONE_PEROXID_3"/>
    <property type="match status" value="1"/>
</dbReference>
<dbReference type="InterPro" id="IPR036249">
    <property type="entry name" value="Thioredoxin-like_sf"/>
</dbReference>
<dbReference type="Proteomes" id="UP000516349">
    <property type="component" value="Chromosome"/>
</dbReference>
<organism evidence="6 7">
    <name type="scientific">Entomobacter blattae</name>
    <dbReference type="NCBI Taxonomy" id="2762277"/>
    <lineage>
        <taxon>Bacteria</taxon>
        <taxon>Pseudomonadati</taxon>
        <taxon>Pseudomonadota</taxon>
        <taxon>Alphaproteobacteria</taxon>
        <taxon>Acetobacterales</taxon>
        <taxon>Acetobacteraceae</taxon>
        <taxon>Entomobacter</taxon>
    </lineage>
</organism>
<dbReference type="InterPro" id="IPR000889">
    <property type="entry name" value="Glutathione_peroxidase"/>
</dbReference>
<sequence>MQTKTAYDFSLPSLDGSSLTLGDYKNHPLLLVNTASKCGFTPQYEGLQAVWSRYKKQGLIVIGIPSNEFGHQEPADNKEIAAFCHKNYGVSFPMAAKSPIKGNGRIPLFQWLAEQGGLLSLPRWNFYKYIINRQGQLATWFTSLTPPVSKRCVMALEKTIYDF</sequence>
<dbReference type="SUPFAM" id="SSF52833">
    <property type="entry name" value="Thioredoxin-like"/>
    <property type="match status" value="1"/>
</dbReference>
<dbReference type="GO" id="GO:0034599">
    <property type="term" value="P:cellular response to oxidative stress"/>
    <property type="evidence" value="ECO:0007669"/>
    <property type="project" value="TreeGrafter"/>
</dbReference>
<dbReference type="PANTHER" id="PTHR11592">
    <property type="entry name" value="GLUTATHIONE PEROXIDASE"/>
    <property type="match status" value="1"/>
</dbReference>
<evidence type="ECO:0000313" key="6">
    <source>
        <dbReference type="EMBL" id="QNT78506.1"/>
    </source>
</evidence>
<dbReference type="RefSeq" id="WP_203412766.1">
    <property type="nucleotide sequence ID" value="NZ_CP060244.1"/>
</dbReference>
<evidence type="ECO:0000256" key="5">
    <source>
        <dbReference type="RuleBase" id="RU000499"/>
    </source>
</evidence>
<dbReference type="InterPro" id="IPR029759">
    <property type="entry name" value="GPX_AS"/>
</dbReference>
<dbReference type="PANTHER" id="PTHR11592:SF44">
    <property type="entry name" value="GLUTATHIONE PEROXIDASE"/>
    <property type="match status" value="1"/>
</dbReference>